<gene>
    <name evidence="5" type="ORF">H8B09_16885</name>
</gene>
<comment type="function">
    <text evidence="2">Counteracts the endogenous Pycsar antiviral defense system. Phosphodiesterase that enables metal-dependent hydrolysis of host cyclic nucleotide Pycsar defense signals such as cCMP and cUMP.</text>
</comment>
<organism evidence="5 6">
    <name type="scientific">Paenibacillus terricola</name>
    <dbReference type="NCBI Taxonomy" id="2763503"/>
    <lineage>
        <taxon>Bacteria</taxon>
        <taxon>Bacillati</taxon>
        <taxon>Bacillota</taxon>
        <taxon>Bacilli</taxon>
        <taxon>Bacillales</taxon>
        <taxon>Paenibacillaceae</taxon>
        <taxon>Paenibacillus</taxon>
    </lineage>
</organism>
<comment type="caution">
    <text evidence="5">The sequence shown here is derived from an EMBL/GenBank/DDBJ whole genome shotgun (WGS) entry which is preliminary data.</text>
</comment>
<sequence length="245" mass="26866">MIVQKLQWAGIRIESGNTRIVIDPLYNFPVKFGQPHEAMLPLDQYGPVDAVLITHHHGDHFDPAAIASFYGSDIPVYLPEGSLKYVENSELTNLQGVKLGETVVIGSAKATASYAADGLGDPQISWVVEGGGKKLLHSGDTLWHGYWWRMVRKHGAFDVVCLPVNAAVVQFPGLMPSGQPITMSPEQAVSAAVVLEAAVLLPIHYRAIHRPPLYTETLDIVERLEEAARDRMKLAILQSEDTLIV</sequence>
<accession>A0ABR8MXY1</accession>
<evidence type="ECO:0000256" key="1">
    <source>
        <dbReference type="ARBA" id="ARBA00034221"/>
    </source>
</evidence>
<proteinExistence type="predicted"/>
<evidence type="ECO:0000256" key="3">
    <source>
        <dbReference type="ARBA" id="ARBA00048505"/>
    </source>
</evidence>
<dbReference type="PANTHER" id="PTHR43546">
    <property type="entry name" value="UPF0173 METAL-DEPENDENT HYDROLASE MJ1163-RELATED"/>
    <property type="match status" value="1"/>
</dbReference>
<dbReference type="InterPro" id="IPR050114">
    <property type="entry name" value="UPF0173_UPF0282_UlaG_hydrolase"/>
</dbReference>
<dbReference type="InterPro" id="IPR001279">
    <property type="entry name" value="Metallo-B-lactamas"/>
</dbReference>
<dbReference type="EMBL" id="JACXZA010000004">
    <property type="protein sequence ID" value="MBD3920440.1"/>
    <property type="molecule type" value="Genomic_DNA"/>
</dbReference>
<evidence type="ECO:0000313" key="6">
    <source>
        <dbReference type="Proteomes" id="UP000609346"/>
    </source>
</evidence>
<dbReference type="Pfam" id="PF12706">
    <property type="entry name" value="Lactamase_B_2"/>
    <property type="match status" value="1"/>
</dbReference>
<dbReference type="InterPro" id="IPR036866">
    <property type="entry name" value="RibonucZ/Hydroxyglut_hydro"/>
</dbReference>
<dbReference type="SMART" id="SM00849">
    <property type="entry name" value="Lactamase_B"/>
    <property type="match status" value="1"/>
</dbReference>
<evidence type="ECO:0000256" key="2">
    <source>
        <dbReference type="ARBA" id="ARBA00034301"/>
    </source>
</evidence>
<feature type="domain" description="Metallo-beta-lactamase" evidence="4">
    <location>
        <begin position="7"/>
        <end position="174"/>
    </location>
</feature>
<comment type="catalytic activity">
    <reaction evidence="1">
        <text>3',5'-cyclic CMP + H2O = CMP + H(+)</text>
        <dbReference type="Rhea" id="RHEA:72675"/>
        <dbReference type="ChEBI" id="CHEBI:15377"/>
        <dbReference type="ChEBI" id="CHEBI:15378"/>
        <dbReference type="ChEBI" id="CHEBI:58003"/>
        <dbReference type="ChEBI" id="CHEBI:60377"/>
    </reaction>
    <physiologicalReaction direction="left-to-right" evidence="1">
        <dbReference type="Rhea" id="RHEA:72676"/>
    </physiologicalReaction>
</comment>
<evidence type="ECO:0000313" key="5">
    <source>
        <dbReference type="EMBL" id="MBD3920440.1"/>
    </source>
</evidence>
<protein>
    <submittedName>
        <fullName evidence="5">MBL fold metallo-hydrolase</fullName>
    </submittedName>
</protein>
<dbReference type="PANTHER" id="PTHR43546:SF3">
    <property type="entry name" value="UPF0173 METAL-DEPENDENT HYDROLASE MJ1163"/>
    <property type="match status" value="1"/>
</dbReference>
<comment type="catalytic activity">
    <reaction evidence="3">
        <text>3',5'-cyclic UMP + H2O = UMP + H(+)</text>
        <dbReference type="Rhea" id="RHEA:70575"/>
        <dbReference type="ChEBI" id="CHEBI:15377"/>
        <dbReference type="ChEBI" id="CHEBI:15378"/>
        <dbReference type="ChEBI" id="CHEBI:57865"/>
        <dbReference type="ChEBI" id="CHEBI:184387"/>
    </reaction>
    <physiologicalReaction direction="left-to-right" evidence="3">
        <dbReference type="Rhea" id="RHEA:70576"/>
    </physiologicalReaction>
</comment>
<evidence type="ECO:0000259" key="4">
    <source>
        <dbReference type="SMART" id="SM00849"/>
    </source>
</evidence>
<keyword evidence="6" id="KW-1185">Reference proteome</keyword>
<reference evidence="5 6" key="1">
    <citation type="submission" date="2020-09" db="EMBL/GenBank/DDBJ databases">
        <title>Paenibacillus sp. strain PR3 16S rRNA gene Genome sequencing and assembly.</title>
        <authorList>
            <person name="Kim J."/>
        </authorList>
    </citation>
    <scope>NUCLEOTIDE SEQUENCE [LARGE SCALE GENOMIC DNA]</scope>
    <source>
        <strain evidence="5 6">PR3</strain>
    </source>
</reference>
<name>A0ABR8MXY1_9BACL</name>
<dbReference type="Gene3D" id="3.60.15.10">
    <property type="entry name" value="Ribonuclease Z/Hydroxyacylglutathione hydrolase-like"/>
    <property type="match status" value="1"/>
</dbReference>
<dbReference type="Proteomes" id="UP000609346">
    <property type="component" value="Unassembled WGS sequence"/>
</dbReference>
<dbReference type="SUPFAM" id="SSF56281">
    <property type="entry name" value="Metallo-hydrolase/oxidoreductase"/>
    <property type="match status" value="1"/>
</dbReference>